<sequence length="160" mass="17887">MELVIDPFDGSQDPHAHLQAFQTQVYINGANNLLSCKLFLGTLRGVAMRWFLGLPPLFVTSFADLATTFESRFAFNTAMVQVDDPDQKFFVKAFQKGLQASPFSDSLALSRLASMTKIRVQAKKHVEVEDLQVEKVILVVEKKNAHGFQTNHQYIPVGVS</sequence>
<comment type="caution">
    <text evidence="1">The sequence shown here is derived from an EMBL/GenBank/DDBJ whole genome shotgun (WGS) entry which is preliminary data.</text>
</comment>
<protein>
    <recommendedName>
        <fullName evidence="3">Retrotransposon gag domain-containing protein</fullName>
    </recommendedName>
</protein>
<dbReference type="AlphaFoldDB" id="A0A371ICU9"/>
<evidence type="ECO:0000313" key="2">
    <source>
        <dbReference type="Proteomes" id="UP000257109"/>
    </source>
</evidence>
<dbReference type="PANTHER" id="PTHR33223">
    <property type="entry name" value="CCHC-TYPE DOMAIN-CONTAINING PROTEIN"/>
    <property type="match status" value="1"/>
</dbReference>
<organism evidence="1 2">
    <name type="scientific">Mucuna pruriens</name>
    <name type="common">Velvet bean</name>
    <name type="synonym">Dolichos pruriens</name>
    <dbReference type="NCBI Taxonomy" id="157652"/>
    <lineage>
        <taxon>Eukaryota</taxon>
        <taxon>Viridiplantae</taxon>
        <taxon>Streptophyta</taxon>
        <taxon>Embryophyta</taxon>
        <taxon>Tracheophyta</taxon>
        <taxon>Spermatophyta</taxon>
        <taxon>Magnoliopsida</taxon>
        <taxon>eudicotyledons</taxon>
        <taxon>Gunneridae</taxon>
        <taxon>Pentapetalae</taxon>
        <taxon>rosids</taxon>
        <taxon>fabids</taxon>
        <taxon>Fabales</taxon>
        <taxon>Fabaceae</taxon>
        <taxon>Papilionoideae</taxon>
        <taxon>50 kb inversion clade</taxon>
        <taxon>NPAAA clade</taxon>
        <taxon>indigoferoid/millettioid clade</taxon>
        <taxon>Phaseoleae</taxon>
        <taxon>Mucuna</taxon>
    </lineage>
</organism>
<evidence type="ECO:0000313" key="1">
    <source>
        <dbReference type="EMBL" id="RDY12853.1"/>
    </source>
</evidence>
<feature type="non-terminal residue" evidence="1">
    <location>
        <position position="1"/>
    </location>
</feature>
<gene>
    <name evidence="1" type="ORF">CR513_02280</name>
</gene>
<proteinExistence type="predicted"/>
<keyword evidence="2" id="KW-1185">Reference proteome</keyword>
<dbReference type="PANTHER" id="PTHR33223:SF10">
    <property type="entry name" value="AMINOTRANSFERASE-LIKE PLANT MOBILE DOMAIN-CONTAINING PROTEIN"/>
    <property type="match status" value="1"/>
</dbReference>
<name>A0A371ICU9_MUCPR</name>
<dbReference type="EMBL" id="QJKJ01000393">
    <property type="protein sequence ID" value="RDY12853.1"/>
    <property type="molecule type" value="Genomic_DNA"/>
</dbReference>
<dbReference type="OrthoDB" id="1425436at2759"/>
<reference evidence="1" key="1">
    <citation type="submission" date="2018-05" db="EMBL/GenBank/DDBJ databases">
        <title>Draft genome of Mucuna pruriens seed.</title>
        <authorList>
            <person name="Nnadi N.E."/>
            <person name="Vos R."/>
            <person name="Hasami M.H."/>
            <person name="Devisetty U.K."/>
            <person name="Aguiy J.C."/>
        </authorList>
    </citation>
    <scope>NUCLEOTIDE SEQUENCE [LARGE SCALE GENOMIC DNA]</scope>
    <source>
        <strain evidence="1">JCA_2017</strain>
    </source>
</reference>
<evidence type="ECO:0008006" key="3">
    <source>
        <dbReference type="Google" id="ProtNLM"/>
    </source>
</evidence>
<accession>A0A371ICU9</accession>
<dbReference type="Proteomes" id="UP000257109">
    <property type="component" value="Unassembled WGS sequence"/>
</dbReference>